<proteinExistence type="predicted"/>
<feature type="chain" id="PRO_5046892623" evidence="2">
    <location>
        <begin position="24"/>
        <end position="107"/>
    </location>
</feature>
<feature type="region of interest" description="Disordered" evidence="1">
    <location>
        <begin position="64"/>
        <end position="107"/>
    </location>
</feature>
<comment type="caution">
    <text evidence="3">The sequence shown here is derived from an EMBL/GenBank/DDBJ whole genome shotgun (WGS) entry which is preliminary data.</text>
</comment>
<keyword evidence="2" id="KW-0732">Signal</keyword>
<protein>
    <submittedName>
        <fullName evidence="3">Uncharacterized protein</fullName>
    </submittedName>
</protein>
<reference evidence="3 4" key="1">
    <citation type="journal article" date="2018" name="J. Allergy Clin. Immunol.">
        <title>High-quality assembly of Dermatophagoides pteronyssinus genome and transcriptome reveals a wide range of novel allergens.</title>
        <authorList>
            <person name="Liu X.Y."/>
            <person name="Yang K.Y."/>
            <person name="Wang M.Q."/>
            <person name="Kwok J.S."/>
            <person name="Zeng X."/>
            <person name="Yang Z."/>
            <person name="Xiao X.J."/>
            <person name="Lau C.P."/>
            <person name="Li Y."/>
            <person name="Huang Z.M."/>
            <person name="Ba J.G."/>
            <person name="Yim A.K."/>
            <person name="Ouyang C.Y."/>
            <person name="Ngai S.M."/>
            <person name="Chan T.F."/>
            <person name="Leung E.L."/>
            <person name="Liu L."/>
            <person name="Liu Z.G."/>
            <person name="Tsui S.K."/>
        </authorList>
    </citation>
    <scope>NUCLEOTIDE SEQUENCE [LARGE SCALE GENOMIC DNA]</scope>
    <source>
        <strain evidence="3">Derp</strain>
    </source>
</reference>
<dbReference type="EMBL" id="NJHN03000064">
    <property type="protein sequence ID" value="KAH9418279.1"/>
    <property type="molecule type" value="Genomic_DNA"/>
</dbReference>
<feature type="signal peptide" evidence="2">
    <location>
        <begin position="1"/>
        <end position="23"/>
    </location>
</feature>
<sequence length="107" mass="12202">MCTFIYLLFGLALTSMCINVVQEKLSATFQKAKLHLGATMGLDIPQMVEEDLNQDNISISFISTTEQSQQQPKPILKEQGVGDLFKERRQKKRKETGIMNDEHQKTK</sequence>
<evidence type="ECO:0000313" key="3">
    <source>
        <dbReference type="EMBL" id="KAH9418279.1"/>
    </source>
</evidence>
<keyword evidence="4" id="KW-1185">Reference proteome</keyword>
<evidence type="ECO:0000256" key="1">
    <source>
        <dbReference type="SAM" id="MobiDB-lite"/>
    </source>
</evidence>
<evidence type="ECO:0000256" key="2">
    <source>
        <dbReference type="SAM" id="SignalP"/>
    </source>
</evidence>
<dbReference type="Gene3D" id="1.10.287.70">
    <property type="match status" value="1"/>
</dbReference>
<reference evidence="3 4" key="2">
    <citation type="journal article" date="2022" name="Mol. Biol. Evol.">
        <title>Comparative Genomics Reveals Insights into the Divergent Evolution of Astigmatic Mites and Household Pest Adaptations.</title>
        <authorList>
            <person name="Xiong Q."/>
            <person name="Wan A.T."/>
            <person name="Liu X."/>
            <person name="Fung C.S."/>
            <person name="Xiao X."/>
            <person name="Malainual N."/>
            <person name="Hou J."/>
            <person name="Wang L."/>
            <person name="Wang M."/>
            <person name="Yang K.Y."/>
            <person name="Cui Y."/>
            <person name="Leung E.L."/>
            <person name="Nong W."/>
            <person name="Shin S.K."/>
            <person name="Au S.W."/>
            <person name="Jeong K.Y."/>
            <person name="Chew F.T."/>
            <person name="Hui J.H."/>
            <person name="Leung T.F."/>
            <person name="Tungtrongchitr A."/>
            <person name="Zhong N."/>
            <person name="Liu Z."/>
            <person name="Tsui S.K."/>
        </authorList>
    </citation>
    <scope>NUCLEOTIDE SEQUENCE [LARGE SCALE GENOMIC DNA]</scope>
    <source>
        <strain evidence="3">Derp</strain>
    </source>
</reference>
<name>A0ABQ8J6R6_DERPT</name>
<accession>A0ABQ8J6R6</accession>
<evidence type="ECO:0000313" key="4">
    <source>
        <dbReference type="Proteomes" id="UP000887458"/>
    </source>
</evidence>
<dbReference type="Proteomes" id="UP000887458">
    <property type="component" value="Unassembled WGS sequence"/>
</dbReference>
<gene>
    <name evidence="3" type="ORF">DERP_010145</name>
</gene>
<organism evidence="3 4">
    <name type="scientific">Dermatophagoides pteronyssinus</name>
    <name type="common">European house dust mite</name>
    <dbReference type="NCBI Taxonomy" id="6956"/>
    <lineage>
        <taxon>Eukaryota</taxon>
        <taxon>Metazoa</taxon>
        <taxon>Ecdysozoa</taxon>
        <taxon>Arthropoda</taxon>
        <taxon>Chelicerata</taxon>
        <taxon>Arachnida</taxon>
        <taxon>Acari</taxon>
        <taxon>Acariformes</taxon>
        <taxon>Sarcoptiformes</taxon>
        <taxon>Astigmata</taxon>
        <taxon>Psoroptidia</taxon>
        <taxon>Analgoidea</taxon>
        <taxon>Pyroglyphidae</taxon>
        <taxon>Dermatophagoidinae</taxon>
        <taxon>Dermatophagoides</taxon>
    </lineage>
</organism>